<dbReference type="EC" id="2.4.1.132" evidence="2"/>
<dbReference type="GO" id="GO:0102704">
    <property type="term" value="F:GDP-Man:Man(2)GlcNAc(2)-PP-Dol alpha-1,6-mannosyltransferase activity"/>
    <property type="evidence" value="ECO:0007669"/>
    <property type="project" value="UniProtKB-EC"/>
</dbReference>
<dbReference type="SUPFAM" id="SSF53756">
    <property type="entry name" value="UDP-Glycosyltransferase/glycogen phosphorylase"/>
    <property type="match status" value="1"/>
</dbReference>
<evidence type="ECO:0000256" key="3">
    <source>
        <dbReference type="ARBA" id="ARBA00032047"/>
    </source>
</evidence>
<comment type="catalytic activity">
    <reaction evidence="7">
        <text>an alpha-D-Man-(1-&gt;3)-beta-D-Man-(1-&gt;4)-beta-D-GlcNAc-(1-&gt;4)-alpha-D-GlcNAc-diphospho-di-trans,poly-cis-dolichol + GDP-alpha-D-mannose = an alpha-D-Man-(1-&gt;3)-[alpha-D-Man-(1-&gt;6)]-beta-D-Man-(1-&gt;4)-beta-D-GlcNAc-(1-&gt;4)-alpha-D-GlcNAc-diphospho-di-trans,poly-cis-dolichol + GDP + H(+)</text>
        <dbReference type="Rhea" id="RHEA:29519"/>
        <dbReference type="Rhea" id="RHEA-COMP:19513"/>
        <dbReference type="Rhea" id="RHEA-COMP:19515"/>
        <dbReference type="ChEBI" id="CHEBI:15378"/>
        <dbReference type="ChEBI" id="CHEBI:57527"/>
        <dbReference type="ChEBI" id="CHEBI:58189"/>
        <dbReference type="ChEBI" id="CHEBI:132510"/>
        <dbReference type="ChEBI" id="CHEBI:132511"/>
        <dbReference type="EC" id="2.4.1.257"/>
    </reaction>
    <physiologicalReaction direction="left-to-right" evidence="7">
        <dbReference type="Rhea" id="RHEA:29520"/>
    </physiologicalReaction>
</comment>
<dbReference type="Pfam" id="PF00534">
    <property type="entry name" value="Glycos_transf_1"/>
    <property type="match status" value="1"/>
</dbReference>
<name>A0AA51UJ03_9EURY</name>
<feature type="domain" description="Glycosyl transferase family 1" evidence="8">
    <location>
        <begin position="189"/>
        <end position="340"/>
    </location>
</feature>
<evidence type="ECO:0000256" key="1">
    <source>
        <dbReference type="ARBA" id="ARBA00011969"/>
    </source>
</evidence>
<evidence type="ECO:0000259" key="9">
    <source>
        <dbReference type="Pfam" id="PF13439"/>
    </source>
</evidence>
<evidence type="ECO:0000256" key="2">
    <source>
        <dbReference type="ARBA" id="ARBA00012649"/>
    </source>
</evidence>
<gene>
    <name evidence="10" type="ORF">RE474_09815</name>
</gene>
<dbReference type="EC" id="2.4.1.257" evidence="1"/>
<feature type="domain" description="Glycosyltransferase subfamily 4-like N-terminal" evidence="9">
    <location>
        <begin position="13"/>
        <end position="182"/>
    </location>
</feature>
<dbReference type="InterPro" id="IPR001296">
    <property type="entry name" value="Glyco_trans_1"/>
</dbReference>
<keyword evidence="10" id="KW-0808">Transferase</keyword>
<evidence type="ECO:0000256" key="5">
    <source>
        <dbReference type="ARBA" id="ARBA00032874"/>
    </source>
</evidence>
<evidence type="ECO:0000256" key="4">
    <source>
        <dbReference type="ARBA" id="ARBA00032333"/>
    </source>
</evidence>
<dbReference type="EMBL" id="CP133592">
    <property type="protein sequence ID" value="WMW24384.1"/>
    <property type="molecule type" value="Genomic_DNA"/>
</dbReference>
<dbReference type="Pfam" id="PF13439">
    <property type="entry name" value="Glyco_transf_4"/>
    <property type="match status" value="1"/>
</dbReference>
<sequence>MKIVIFHDYIGAIGGGEKLVLTLAKELGADVITTDVDRSSVKKMGYEDINIISIGNTVKISPLKQISASWKFAHCNYSYEYDFFIFSGNWAVFAAKKHKPNMYYCHTPTRAFYDLYDIYREKHNIFVTTVFSIWVQFHRKYTEKYIDHVNKIVTNSKNTQKRISKYWNKGSEVIYPPVDTSRFKFNKFGDFWLSVNRLYPEKRIELQIEAFRKMPDEKLAIVGGYSPGDHASEYASNLLENLPDNVEILGSVSEEKLLELYADCKGHITTAMDEDFGMTPIEAMAAGKPVVAVNEGGYKESVLNGKTGLLVAANTESIEQAVELISSDPKNYKFNCQERAKVFDVNEFIRRMKEEMKND</sequence>
<accession>A0AA51UJ03</accession>
<dbReference type="PANTHER" id="PTHR45918">
    <property type="entry name" value="ALPHA-1,3/1,6-MANNOSYLTRANSFERASE ALG2"/>
    <property type="match status" value="1"/>
</dbReference>
<dbReference type="AlphaFoldDB" id="A0AA51UJ03"/>
<evidence type="ECO:0000256" key="6">
    <source>
        <dbReference type="ARBA" id="ARBA00045103"/>
    </source>
</evidence>
<dbReference type="InterPro" id="IPR028098">
    <property type="entry name" value="Glyco_trans_4-like_N"/>
</dbReference>
<dbReference type="GO" id="GO:0012505">
    <property type="term" value="C:endomembrane system"/>
    <property type="evidence" value="ECO:0007669"/>
    <property type="project" value="TreeGrafter"/>
</dbReference>
<keyword evidence="10" id="KW-0328">Glycosyltransferase</keyword>
<protein>
    <recommendedName>
        <fullName evidence="3">GDP-Man:Man(1)GlcNAc(2)-PP-Dol alpha-1,3-mannosyltransferase</fullName>
        <ecNumber evidence="2">2.4.1.132</ecNumber>
        <ecNumber evidence="1">2.4.1.257</ecNumber>
    </recommendedName>
    <alternativeName>
        <fullName evidence="5">GDP-Man:Man(1)GlcNAc(2)-PP-dolichol mannosyltransferase</fullName>
    </alternativeName>
    <alternativeName>
        <fullName evidence="4">GDP-Man:Man(2)GlcNAc(2)-PP-Dol alpha-1,6-mannosyltransferase</fullName>
    </alternativeName>
</protein>
<dbReference type="GeneID" id="84233014"/>
<organism evidence="10 11">
    <name type="scientific">Methanolobus sediminis</name>
    <dbReference type="NCBI Taxonomy" id="3072978"/>
    <lineage>
        <taxon>Archaea</taxon>
        <taxon>Methanobacteriati</taxon>
        <taxon>Methanobacteriota</taxon>
        <taxon>Stenosarchaea group</taxon>
        <taxon>Methanomicrobia</taxon>
        <taxon>Methanosarcinales</taxon>
        <taxon>Methanosarcinaceae</taxon>
        <taxon>Methanolobus</taxon>
    </lineage>
</organism>
<dbReference type="InterPro" id="IPR027054">
    <property type="entry name" value="ALG2"/>
</dbReference>
<evidence type="ECO:0000313" key="11">
    <source>
        <dbReference type="Proteomes" id="UP001182908"/>
    </source>
</evidence>
<dbReference type="Proteomes" id="UP001182908">
    <property type="component" value="Chromosome"/>
</dbReference>
<dbReference type="Gene3D" id="3.40.50.2000">
    <property type="entry name" value="Glycogen Phosphorylase B"/>
    <property type="match status" value="2"/>
</dbReference>
<proteinExistence type="predicted"/>
<dbReference type="KEGG" id="mseb:RE474_09815"/>
<comment type="catalytic activity">
    <reaction evidence="6">
        <text>a beta-D-Man-(1-&gt;4)-beta-D-GlcNAc-(1-&gt;4)-alpha-D-GlcNAc-diphospho-di-trans,poly-cis-dolichol + GDP-alpha-D-mannose = an alpha-D-Man-(1-&gt;3)-beta-D-Man-(1-&gt;4)-beta-D-GlcNAc-(1-&gt;4)-alpha-D-GlcNAc-diphospho-di-trans,poly-cis-dolichol + GDP + H(+)</text>
        <dbReference type="Rhea" id="RHEA:29515"/>
        <dbReference type="Rhea" id="RHEA-COMP:19511"/>
        <dbReference type="Rhea" id="RHEA-COMP:19513"/>
        <dbReference type="ChEBI" id="CHEBI:15378"/>
        <dbReference type="ChEBI" id="CHEBI:57527"/>
        <dbReference type="ChEBI" id="CHEBI:58189"/>
        <dbReference type="ChEBI" id="CHEBI:58472"/>
        <dbReference type="ChEBI" id="CHEBI:132510"/>
        <dbReference type="EC" id="2.4.1.132"/>
    </reaction>
    <physiologicalReaction direction="left-to-right" evidence="6">
        <dbReference type="Rhea" id="RHEA:29516"/>
    </physiologicalReaction>
</comment>
<keyword evidence="11" id="KW-1185">Reference proteome</keyword>
<dbReference type="PANTHER" id="PTHR45918:SF2">
    <property type="entry name" value="ALPHA-1,3_1,6-MANNOSYLTRANSFERASE ALG2"/>
    <property type="match status" value="1"/>
</dbReference>
<dbReference type="RefSeq" id="WP_309310197.1">
    <property type="nucleotide sequence ID" value="NZ_CP133592.1"/>
</dbReference>
<reference evidence="10 11" key="1">
    <citation type="submission" date="2023-08" db="EMBL/GenBank/DDBJ databases">
        <title>Methanolobus mangrovi sp. nov. and Methanolobus sediminis sp. nov, two novel methylotrophic methanogens isolated from mangrove sediments in China.</title>
        <authorList>
            <person name="Zhou J."/>
        </authorList>
    </citation>
    <scope>NUCLEOTIDE SEQUENCE [LARGE SCALE GENOMIC DNA]</scope>
    <source>
        <strain evidence="10 11">FTZ6</strain>
    </source>
</reference>
<dbReference type="GO" id="GO:0004378">
    <property type="term" value="F:GDP-Man:Man(1)GlcNAc(2)-PP-Dol alpha-1,3-mannosyltransferase activity"/>
    <property type="evidence" value="ECO:0007669"/>
    <property type="project" value="UniProtKB-EC"/>
</dbReference>
<evidence type="ECO:0000313" key="10">
    <source>
        <dbReference type="EMBL" id="WMW24384.1"/>
    </source>
</evidence>
<evidence type="ECO:0000259" key="8">
    <source>
        <dbReference type="Pfam" id="PF00534"/>
    </source>
</evidence>
<evidence type="ECO:0000256" key="7">
    <source>
        <dbReference type="ARBA" id="ARBA00045104"/>
    </source>
</evidence>